<dbReference type="OrthoDB" id="9812066at2"/>
<evidence type="ECO:0008006" key="3">
    <source>
        <dbReference type="Google" id="ProtNLM"/>
    </source>
</evidence>
<protein>
    <recommendedName>
        <fullName evidence="3">RelE toxin of RelE / RelB toxin-antitoxin system</fullName>
    </recommendedName>
</protein>
<dbReference type="EMBL" id="FNYD01000019">
    <property type="protein sequence ID" value="SEK07432.1"/>
    <property type="molecule type" value="Genomic_DNA"/>
</dbReference>
<dbReference type="Pfam" id="PF06296">
    <property type="entry name" value="RelE"/>
    <property type="match status" value="1"/>
</dbReference>
<dbReference type="Proteomes" id="UP000199379">
    <property type="component" value="Unassembled WGS sequence"/>
</dbReference>
<gene>
    <name evidence="1" type="ORF">SAMN05444007_11910</name>
</gene>
<proteinExistence type="predicted"/>
<evidence type="ECO:0000313" key="1">
    <source>
        <dbReference type="EMBL" id="SEK07432.1"/>
    </source>
</evidence>
<name>A0A1H7E5T4_9RHOB</name>
<dbReference type="RefSeq" id="WP_092371414.1">
    <property type="nucleotide sequence ID" value="NZ_BMGV01000017.1"/>
</dbReference>
<reference evidence="1 2" key="1">
    <citation type="submission" date="2016-10" db="EMBL/GenBank/DDBJ databases">
        <authorList>
            <person name="de Groot N.N."/>
        </authorList>
    </citation>
    <scope>NUCLEOTIDE SEQUENCE [LARGE SCALE GENOMIC DNA]</scope>
    <source>
        <strain evidence="1 2">DSM 29340</strain>
    </source>
</reference>
<accession>A0A1H7E5T4</accession>
<dbReference type="AlphaFoldDB" id="A0A1H7E5T4"/>
<evidence type="ECO:0000313" key="2">
    <source>
        <dbReference type="Proteomes" id="UP000199379"/>
    </source>
</evidence>
<dbReference type="STRING" id="1227549.SAMN05444007_11910"/>
<dbReference type="PIRSF" id="PIRSF018634">
    <property type="entry name" value="UCP018634"/>
    <property type="match status" value="1"/>
</dbReference>
<organism evidence="1 2">
    <name type="scientific">Cribrihabitans marinus</name>
    <dbReference type="NCBI Taxonomy" id="1227549"/>
    <lineage>
        <taxon>Bacteria</taxon>
        <taxon>Pseudomonadati</taxon>
        <taxon>Pseudomonadota</taxon>
        <taxon>Alphaproteobacteria</taxon>
        <taxon>Rhodobacterales</taxon>
        <taxon>Paracoccaceae</taxon>
        <taxon>Cribrihabitans</taxon>
    </lineage>
</organism>
<dbReference type="InterPro" id="IPR009387">
    <property type="entry name" value="HigB-2"/>
</dbReference>
<keyword evidence="2" id="KW-1185">Reference proteome</keyword>
<sequence>MRVFKGKVFARWAKSERIEDEVLCKAAQEAFAGQVEADLGLHLFKKRVARTGGGKSGGYRTILGFRKNNSKRIFFLFGFPKSAKANLSSKEKKALGVLAVSLIDTTDPQIDALKADGTIEELECRK</sequence>